<protein>
    <recommendedName>
        <fullName evidence="4">Large ribosomal subunit protein eL28</fullName>
    </recommendedName>
    <alternativeName>
        <fullName evidence="5">60S ribosomal protein L28</fullName>
    </alternativeName>
</protein>
<dbReference type="Proteomes" id="UP000515163">
    <property type="component" value="Unplaced"/>
</dbReference>
<organism evidence="7 8">
    <name type="scientific">Actinia tenebrosa</name>
    <name type="common">Australian red waratah sea anemone</name>
    <dbReference type="NCBI Taxonomy" id="6105"/>
    <lineage>
        <taxon>Eukaryota</taxon>
        <taxon>Metazoa</taxon>
        <taxon>Cnidaria</taxon>
        <taxon>Anthozoa</taxon>
        <taxon>Hexacorallia</taxon>
        <taxon>Actiniaria</taxon>
        <taxon>Actiniidae</taxon>
        <taxon>Actinia</taxon>
    </lineage>
</organism>
<evidence type="ECO:0000313" key="8">
    <source>
        <dbReference type="RefSeq" id="XP_031558531.1"/>
    </source>
</evidence>
<gene>
    <name evidence="8" type="primary">LOC116294972</name>
</gene>
<reference evidence="8" key="1">
    <citation type="submission" date="2025-08" db="UniProtKB">
        <authorList>
            <consortium name="RefSeq"/>
        </authorList>
    </citation>
    <scope>IDENTIFICATION</scope>
    <source>
        <tissue evidence="8">Tentacle</tissue>
    </source>
</reference>
<dbReference type="InParanoid" id="A0A6P8HSX0"/>
<keyword evidence="7" id="KW-1185">Reference proteome</keyword>
<dbReference type="GO" id="GO:0003735">
    <property type="term" value="F:structural constituent of ribosome"/>
    <property type="evidence" value="ECO:0007669"/>
    <property type="project" value="InterPro"/>
</dbReference>
<dbReference type="FunFam" id="3.30.390.110:FF:000002">
    <property type="entry name" value="60S ribosomal protein L28"/>
    <property type="match status" value="1"/>
</dbReference>
<feature type="domain" description="Ribosomal eL28/Mak16" evidence="6">
    <location>
        <begin position="5"/>
        <end position="121"/>
    </location>
</feature>
<dbReference type="Pfam" id="PF01778">
    <property type="entry name" value="Ribosomal_L28e"/>
    <property type="match status" value="1"/>
</dbReference>
<keyword evidence="2" id="KW-0689">Ribosomal protein</keyword>
<dbReference type="InterPro" id="IPR029004">
    <property type="entry name" value="Ribosomal_eL28/Mak16"/>
</dbReference>
<proteinExistence type="inferred from homology"/>
<dbReference type="InterPro" id="IPR002672">
    <property type="entry name" value="Ribosomal_eL28"/>
</dbReference>
<keyword evidence="3" id="KW-0687">Ribonucleoprotein</keyword>
<dbReference type="GeneID" id="116294972"/>
<evidence type="ECO:0000256" key="1">
    <source>
        <dbReference type="ARBA" id="ARBA00007926"/>
    </source>
</evidence>
<accession>A0A6P8HSX0</accession>
<dbReference type="GO" id="GO:0006412">
    <property type="term" value="P:translation"/>
    <property type="evidence" value="ECO:0007669"/>
    <property type="project" value="InterPro"/>
</dbReference>
<dbReference type="PANTHER" id="PTHR10544">
    <property type="entry name" value="60S RIBOSOMAL PROTEIN L28"/>
    <property type="match status" value="1"/>
</dbReference>
<evidence type="ECO:0000256" key="3">
    <source>
        <dbReference type="ARBA" id="ARBA00023274"/>
    </source>
</evidence>
<dbReference type="FunCoup" id="A0A6P8HSX0">
    <property type="interactions" value="1247"/>
</dbReference>
<dbReference type="GO" id="GO:0005840">
    <property type="term" value="C:ribosome"/>
    <property type="evidence" value="ECO:0007669"/>
    <property type="project" value="UniProtKB-KW"/>
</dbReference>
<comment type="similarity">
    <text evidence="1">Belongs to the eukaryotic ribosomal protein eL28 family.</text>
</comment>
<evidence type="ECO:0000313" key="7">
    <source>
        <dbReference type="Proteomes" id="UP000515163"/>
    </source>
</evidence>
<dbReference type="GO" id="GO:1990904">
    <property type="term" value="C:ribonucleoprotein complex"/>
    <property type="evidence" value="ECO:0007669"/>
    <property type="project" value="UniProtKB-KW"/>
</dbReference>
<dbReference type="RefSeq" id="XP_031558531.1">
    <property type="nucleotide sequence ID" value="XM_031702671.1"/>
</dbReference>
<dbReference type="OrthoDB" id="338850at2759"/>
<dbReference type="AlphaFoldDB" id="A0A6P8HSX0"/>
<name>A0A6P8HSX0_ACTTE</name>
<dbReference type="Gene3D" id="3.30.390.110">
    <property type="match status" value="1"/>
</dbReference>
<evidence type="ECO:0000256" key="2">
    <source>
        <dbReference type="ARBA" id="ARBA00022980"/>
    </source>
</evidence>
<evidence type="ECO:0000259" key="6">
    <source>
        <dbReference type="Pfam" id="PF01778"/>
    </source>
</evidence>
<sequence>MSGDLQWAIIRNNSCFLVKSQGKTLTKEPNNVTGINSYKYNGLVNKKVMGVEQAPSGKGVVLTVKKTSGATNKPCKMYHKVTLAKDSRRSLKAIKSLCSNGYYRQDLQDAALRRASLILRSQKPTAGVQKKRSRRKRS</sequence>
<evidence type="ECO:0000256" key="4">
    <source>
        <dbReference type="ARBA" id="ARBA00035223"/>
    </source>
</evidence>
<evidence type="ECO:0000256" key="5">
    <source>
        <dbReference type="ARBA" id="ARBA00035330"/>
    </source>
</evidence>
<dbReference type="KEGG" id="aten:116294972"/>